<dbReference type="EMBL" id="JBBPBM010000009">
    <property type="protein sequence ID" value="KAK8568740.1"/>
    <property type="molecule type" value="Genomic_DNA"/>
</dbReference>
<proteinExistence type="predicted"/>
<comment type="caution">
    <text evidence="1">The sequence shown here is derived from an EMBL/GenBank/DDBJ whole genome shotgun (WGS) entry which is preliminary data.</text>
</comment>
<reference evidence="1 2" key="1">
    <citation type="journal article" date="2024" name="G3 (Bethesda)">
        <title>Genome assembly of Hibiscus sabdariffa L. provides insights into metabolisms of medicinal natural products.</title>
        <authorList>
            <person name="Kim T."/>
        </authorList>
    </citation>
    <scope>NUCLEOTIDE SEQUENCE [LARGE SCALE GENOMIC DNA]</scope>
    <source>
        <strain evidence="1">TK-2024</strain>
        <tissue evidence="1">Old leaves</tissue>
    </source>
</reference>
<name>A0ABR2F1B5_9ROSI</name>
<keyword evidence="2" id="KW-1185">Reference proteome</keyword>
<evidence type="ECO:0000313" key="2">
    <source>
        <dbReference type="Proteomes" id="UP001472677"/>
    </source>
</evidence>
<organism evidence="1 2">
    <name type="scientific">Hibiscus sabdariffa</name>
    <name type="common">roselle</name>
    <dbReference type="NCBI Taxonomy" id="183260"/>
    <lineage>
        <taxon>Eukaryota</taxon>
        <taxon>Viridiplantae</taxon>
        <taxon>Streptophyta</taxon>
        <taxon>Embryophyta</taxon>
        <taxon>Tracheophyta</taxon>
        <taxon>Spermatophyta</taxon>
        <taxon>Magnoliopsida</taxon>
        <taxon>eudicotyledons</taxon>
        <taxon>Gunneridae</taxon>
        <taxon>Pentapetalae</taxon>
        <taxon>rosids</taxon>
        <taxon>malvids</taxon>
        <taxon>Malvales</taxon>
        <taxon>Malvaceae</taxon>
        <taxon>Malvoideae</taxon>
        <taxon>Hibiscus</taxon>
    </lineage>
</organism>
<gene>
    <name evidence="1" type="ORF">V6N12_007282</name>
</gene>
<dbReference type="Proteomes" id="UP001472677">
    <property type="component" value="Unassembled WGS sequence"/>
</dbReference>
<accession>A0ABR2F1B5</accession>
<evidence type="ECO:0000313" key="1">
    <source>
        <dbReference type="EMBL" id="KAK8568740.1"/>
    </source>
</evidence>
<sequence length="67" mass="6915">MAGSTAAGAERQINSVKCGPSSEKHGLLVGLNGVFGVKPFINFDLIVPVHISNFSISKGPVIVAAYC</sequence>
<protein>
    <submittedName>
        <fullName evidence="1">Uncharacterized protein</fullName>
    </submittedName>
</protein>